<gene>
    <name evidence="1" type="ORF">Mame_01111</name>
</gene>
<sequence>MPAERYAICFTPSPHDGLAIVGANWIGRSAFSGEVVEPPMIAGLPLAEIAYHTALPRRYGFQGMLKSPFHLTEGMNESMLLKAMMRFAMRFQPFTLPPLTVVHRRDILALAPMTAVPALDTLAASIVTEFDAFRAPLSEVEIERRASAGLTPAQFANLHRWGEPDVLAAFSFHMPLTGPLSPSEMARMERSVAAFFGPILLEPVEVDHIALFIEEEPGAPFCVHSLHPMGALRARQSA</sequence>
<dbReference type="EMBL" id="CP020330">
    <property type="protein sequence ID" value="AQZ50482.1"/>
    <property type="molecule type" value="Genomic_DNA"/>
</dbReference>
<dbReference type="Proteomes" id="UP000191135">
    <property type="component" value="Chromosome"/>
</dbReference>
<dbReference type="AlphaFoldDB" id="A0A1U9YYQ3"/>
<dbReference type="RefSeq" id="WP_018066118.1">
    <property type="nucleotide sequence ID" value="NZ_AQWH01000019.1"/>
</dbReference>
<accession>A0A1U9YYQ3</accession>
<evidence type="ECO:0000313" key="1">
    <source>
        <dbReference type="EMBL" id="AQZ50482.1"/>
    </source>
</evidence>
<protein>
    <submittedName>
        <fullName evidence="1">Putative phosphonate metabolism protein</fullName>
    </submittedName>
</protein>
<proteinExistence type="predicted"/>
<reference evidence="1 2" key="1">
    <citation type="submission" date="2017-03" db="EMBL/GenBank/DDBJ databases">
        <title>Foreign affairs: Plasmid Transfer between Roseobacters and Rhizobia.</title>
        <authorList>
            <person name="Bartling P."/>
            <person name="Bunk B."/>
            <person name="Overmann J."/>
            <person name="Brinkmann H."/>
            <person name="Petersen J."/>
        </authorList>
    </citation>
    <scope>NUCLEOTIDE SEQUENCE [LARGE SCALE GENOMIC DNA]</scope>
    <source>
        <strain evidence="1 2">MACL11</strain>
    </source>
</reference>
<name>A0A1U9YYQ3_9HYPH</name>
<evidence type="ECO:0000313" key="2">
    <source>
        <dbReference type="Proteomes" id="UP000191135"/>
    </source>
</evidence>
<dbReference type="KEGG" id="mmed:Mame_01111"/>
<dbReference type="eggNOG" id="COG3709">
    <property type="taxonomic scope" value="Bacteria"/>
</dbReference>
<keyword evidence="2" id="KW-1185">Reference proteome</keyword>
<dbReference type="OrthoDB" id="4954742at2"/>
<dbReference type="Pfam" id="PF06299">
    <property type="entry name" value="DUF1045"/>
    <property type="match status" value="1"/>
</dbReference>
<dbReference type="PIRSF" id="PIRSF033328">
    <property type="entry name" value="Phest_Mll4975"/>
    <property type="match status" value="1"/>
</dbReference>
<dbReference type="InterPro" id="IPR009389">
    <property type="entry name" value="DUF1045"/>
</dbReference>
<dbReference type="STRING" id="1122214.Mame_01111"/>
<organism evidence="1 2">
    <name type="scientific">Martelella mediterranea DSM 17316</name>
    <dbReference type="NCBI Taxonomy" id="1122214"/>
    <lineage>
        <taxon>Bacteria</taxon>
        <taxon>Pseudomonadati</taxon>
        <taxon>Pseudomonadota</taxon>
        <taxon>Alphaproteobacteria</taxon>
        <taxon>Hyphomicrobiales</taxon>
        <taxon>Aurantimonadaceae</taxon>
        <taxon>Martelella</taxon>
    </lineage>
</organism>